<dbReference type="InterPro" id="IPR052895">
    <property type="entry name" value="HetReg/Transcr_Mod"/>
</dbReference>
<name>A0AAI9V5B6_9PEZI</name>
<sequence length="700" mass="79267">MSGEDPPAYSPPSYASTIYTPLAQSDVVRVLILNPAITHDAEIQCELLSTEISTCQELEQSYVALSYVWGDQSDPQLVYVNNHEVYIGRNLSEALRHLRRRDCPIRLWADALCINQNDVAERNHQVHQMRNIYSSALETVIYLGEDDGSNTTSSAWNFLERQSEWALNEDGNEDTQLPSTLEEDLIYFRGDVADVELSVLNKAWFLRVWVLQEVVVSKKVSIQCGHRRVPWNDFCKTLLLNPRYHDRYGYSMQAIERVDIVRDMFQARCAYQESHGLVHLRPSWHANVTNYGGRSAHIIDMLVRARQLEASDPRDKIFALLGISTNVDLDNRLMAVDYSKSQAEVQTNLARYIMEEHKSLDILSYVDHSITGLSSLRRVVQADALPSWVPDWDASQVAREQRLMAMHAAAELNEGSLPLDPASPIVPTTLSYLSEEKDEERERRQDIASKSMAWLNDNKVLLTIGSVIGTIAHVGPDITLRGADELSFQAIRNQCDDPTELRRKIMARWARLLLQKHRRKYVGTHNDSRLPSGPPERMENVLRSLGDTLDVGSHTIESHLFSRGRQTAAWSGEGEQVINRVTDRTSMLENKSIGAYNRTAGSPSELHKVVLPPGARKNDLMVLLRGARVPFVVRPITDSHVAMDVEETQLSQLLRSGFDLLCLGDVAFLGHCKLVGECLINEYEDSFYQTGREWEVIALH</sequence>
<accession>A0AAI9V5B6</accession>
<evidence type="ECO:0000259" key="1">
    <source>
        <dbReference type="Pfam" id="PF06985"/>
    </source>
</evidence>
<feature type="domain" description="Heterokaryon incompatibility" evidence="1">
    <location>
        <begin position="62"/>
        <end position="213"/>
    </location>
</feature>
<gene>
    <name evidence="2" type="ORF">CMEL01_01498</name>
</gene>
<dbReference type="PANTHER" id="PTHR24148:SF73">
    <property type="entry name" value="HET DOMAIN PROTEIN (AFU_ORTHOLOGUE AFUA_8G01020)"/>
    <property type="match status" value="1"/>
</dbReference>
<dbReference type="InterPro" id="IPR010730">
    <property type="entry name" value="HET"/>
</dbReference>
<organism evidence="2 3">
    <name type="scientific">Colletotrichum melonis</name>
    <dbReference type="NCBI Taxonomy" id="1209925"/>
    <lineage>
        <taxon>Eukaryota</taxon>
        <taxon>Fungi</taxon>
        <taxon>Dikarya</taxon>
        <taxon>Ascomycota</taxon>
        <taxon>Pezizomycotina</taxon>
        <taxon>Sordariomycetes</taxon>
        <taxon>Hypocreomycetidae</taxon>
        <taxon>Glomerellales</taxon>
        <taxon>Glomerellaceae</taxon>
        <taxon>Colletotrichum</taxon>
        <taxon>Colletotrichum acutatum species complex</taxon>
    </lineage>
</organism>
<dbReference type="Proteomes" id="UP001239795">
    <property type="component" value="Unassembled WGS sequence"/>
</dbReference>
<comment type="caution">
    <text evidence="2">The sequence shown here is derived from an EMBL/GenBank/DDBJ whole genome shotgun (WGS) entry which is preliminary data.</text>
</comment>
<keyword evidence="3" id="KW-1185">Reference proteome</keyword>
<dbReference type="AlphaFoldDB" id="A0AAI9V5B6"/>
<evidence type="ECO:0000313" key="2">
    <source>
        <dbReference type="EMBL" id="KAK1469731.1"/>
    </source>
</evidence>
<dbReference type="EMBL" id="MLGG01000001">
    <property type="protein sequence ID" value="KAK1469731.1"/>
    <property type="molecule type" value="Genomic_DNA"/>
</dbReference>
<evidence type="ECO:0000313" key="3">
    <source>
        <dbReference type="Proteomes" id="UP001239795"/>
    </source>
</evidence>
<dbReference type="Pfam" id="PF06985">
    <property type="entry name" value="HET"/>
    <property type="match status" value="1"/>
</dbReference>
<proteinExistence type="predicted"/>
<dbReference type="PANTHER" id="PTHR24148">
    <property type="entry name" value="ANKYRIN REPEAT DOMAIN-CONTAINING PROTEIN 39 HOMOLOG-RELATED"/>
    <property type="match status" value="1"/>
</dbReference>
<reference evidence="2 3" key="1">
    <citation type="submission" date="2016-10" db="EMBL/GenBank/DDBJ databases">
        <title>The genome sequence of Colletotrichum fioriniae PJ7.</title>
        <authorList>
            <person name="Baroncelli R."/>
        </authorList>
    </citation>
    <scope>NUCLEOTIDE SEQUENCE [LARGE SCALE GENOMIC DNA]</scope>
    <source>
        <strain evidence="2">Col 31</strain>
    </source>
</reference>
<protein>
    <recommendedName>
        <fullName evidence="1">Heterokaryon incompatibility domain-containing protein</fullName>
    </recommendedName>
</protein>